<sequence length="44" mass="5293">MTEEKRRKGPKKQKKSTKRYGESWLWALFCNLTTQRSSMRLSES</sequence>
<reference evidence="1" key="1">
    <citation type="submission" date="2018-02" db="EMBL/GenBank/DDBJ databases">
        <title>Rhizophora mucronata_Transcriptome.</title>
        <authorList>
            <person name="Meera S.P."/>
            <person name="Sreeshan A."/>
            <person name="Augustine A."/>
        </authorList>
    </citation>
    <scope>NUCLEOTIDE SEQUENCE</scope>
    <source>
        <tissue evidence="1">Leaf</tissue>
    </source>
</reference>
<accession>A0A2P2QA59</accession>
<evidence type="ECO:0000313" key="1">
    <source>
        <dbReference type="EMBL" id="MBX63878.1"/>
    </source>
</evidence>
<protein>
    <submittedName>
        <fullName evidence="1">Uncharacterized protein</fullName>
    </submittedName>
</protein>
<organism evidence="1">
    <name type="scientific">Rhizophora mucronata</name>
    <name type="common">Asiatic mangrove</name>
    <dbReference type="NCBI Taxonomy" id="61149"/>
    <lineage>
        <taxon>Eukaryota</taxon>
        <taxon>Viridiplantae</taxon>
        <taxon>Streptophyta</taxon>
        <taxon>Embryophyta</taxon>
        <taxon>Tracheophyta</taxon>
        <taxon>Spermatophyta</taxon>
        <taxon>Magnoliopsida</taxon>
        <taxon>eudicotyledons</taxon>
        <taxon>Gunneridae</taxon>
        <taxon>Pentapetalae</taxon>
        <taxon>rosids</taxon>
        <taxon>fabids</taxon>
        <taxon>Malpighiales</taxon>
        <taxon>Rhizophoraceae</taxon>
        <taxon>Rhizophora</taxon>
    </lineage>
</organism>
<name>A0A2P2QA59_RHIMU</name>
<proteinExistence type="predicted"/>
<dbReference type="AlphaFoldDB" id="A0A2P2QA59"/>
<dbReference type="EMBL" id="GGEC01083394">
    <property type="protein sequence ID" value="MBX63878.1"/>
    <property type="molecule type" value="Transcribed_RNA"/>
</dbReference>